<evidence type="ECO:0000256" key="2">
    <source>
        <dbReference type="ARBA" id="ARBA00007171"/>
    </source>
</evidence>
<keyword evidence="8" id="KW-1185">Reference proteome</keyword>
<evidence type="ECO:0000313" key="7">
    <source>
        <dbReference type="EMBL" id="KAA1415506.1"/>
    </source>
</evidence>
<dbReference type="GO" id="GO:0071555">
    <property type="term" value="P:cell wall organization"/>
    <property type="evidence" value="ECO:0007669"/>
    <property type="project" value="TreeGrafter"/>
</dbReference>
<protein>
    <submittedName>
        <fullName evidence="7">Penicillin-binding protein</fullName>
    </submittedName>
</protein>
<dbReference type="PANTHER" id="PTHR30627">
    <property type="entry name" value="PEPTIDOGLYCAN D,D-TRANSPEPTIDASE"/>
    <property type="match status" value="1"/>
</dbReference>
<evidence type="ECO:0000313" key="8">
    <source>
        <dbReference type="Proteomes" id="UP000325003"/>
    </source>
</evidence>
<gene>
    <name evidence="7" type="ORF">F0U44_21235</name>
</gene>
<dbReference type="EMBL" id="VUJV01000009">
    <property type="protein sequence ID" value="KAA1415506.1"/>
    <property type="molecule type" value="Genomic_DNA"/>
</dbReference>
<dbReference type="Gene3D" id="3.90.1310.10">
    <property type="entry name" value="Penicillin-binding protein 2a (Domain 2)"/>
    <property type="match status" value="1"/>
</dbReference>
<evidence type="ECO:0000259" key="6">
    <source>
        <dbReference type="Pfam" id="PF05223"/>
    </source>
</evidence>
<dbReference type="Gene3D" id="3.40.710.10">
    <property type="entry name" value="DD-peptidase/beta-lactamase superfamily"/>
    <property type="match status" value="1"/>
</dbReference>
<dbReference type="Pfam" id="PF05223">
    <property type="entry name" value="MecA_N"/>
    <property type="match status" value="1"/>
</dbReference>
<keyword evidence="3" id="KW-0472">Membrane</keyword>
<feature type="domain" description="Penicillin-binding protein transpeptidase" evidence="4">
    <location>
        <begin position="358"/>
        <end position="628"/>
    </location>
</feature>
<dbReference type="InterPro" id="IPR012338">
    <property type="entry name" value="Beta-lactam/transpept-like"/>
</dbReference>
<dbReference type="GO" id="GO:0071972">
    <property type="term" value="F:peptidoglycan L,D-transpeptidase activity"/>
    <property type="evidence" value="ECO:0007669"/>
    <property type="project" value="TreeGrafter"/>
</dbReference>
<comment type="caution">
    <text evidence="7">The sequence shown here is derived from an EMBL/GenBank/DDBJ whole genome shotgun (WGS) entry which is preliminary data.</text>
</comment>
<comment type="similarity">
    <text evidence="2">Belongs to the transpeptidase family.</text>
</comment>
<sequence length="636" mass="65810">MRRISVALPTCLMLLLSACSDEVQGDDSDEAKAVAGALAKALAEPDAEARSKSLETVPFANEQPSIVAERYSAIITGMDGITPTIEVGDFNDDKGFDTVGLTWSWPVVEGEDPWTYDTLVELTPAGDGWQVTWQQGIVVKDLGKEEVLDATTVPAKRGEILGADGAVLVTERPVTRIGIDRVQVKGAKAAQAAGQLATLVGIDVAAYVKAVKAAGDRAFVEAITYRKGEVPSEVEAGLRSIDGSLAVADEIALAPTKDFAAPILGRVGPVTAEMIEEDPERYEVGDIAGVSGLQARYDDQLGGTPGRVVEAVSETNPRSRELYRVDGADGDPLELTLDPHLQSTAEDLLAGIVPSSALVAIRPSDGAILAAANGPGNAGQNFATYGQFPPGSTMKIVSSLALLRAGLTPDSTVSCPATLDVDGKEFKNYTGYPSSALGDIPLRTALAQSCNTAFIGARDELGPDDLVDAAASLGLGVDHDLGFPAYFGSVLPPASETEKGADMIGQGTVLASPMTMASVIASVQKGALVVPRLLTQVDVADHDNTPLTGKEAEQLRTMLRGVVTEGSGSLLVDLPGDPVIAKTGTAEFEGDGGIQTHAWMIAAQGDLAVAVFVGVGESGSQTAGPILEAFLRAAAP</sequence>
<evidence type="ECO:0000256" key="1">
    <source>
        <dbReference type="ARBA" id="ARBA00004370"/>
    </source>
</evidence>
<reference evidence="7 8" key="1">
    <citation type="submission" date="2019-09" db="EMBL/GenBank/DDBJ databases">
        <title>Nocardioides panacisoli sp. nov., isolated from the soil of a ginseng field.</title>
        <authorList>
            <person name="Cho C."/>
        </authorList>
    </citation>
    <scope>NUCLEOTIDE SEQUENCE [LARGE SCALE GENOMIC DNA]</scope>
    <source>
        <strain evidence="7 8">BN130099</strain>
    </source>
</reference>
<reference evidence="7 8" key="2">
    <citation type="submission" date="2019-09" db="EMBL/GenBank/DDBJ databases">
        <authorList>
            <person name="Jin C."/>
        </authorList>
    </citation>
    <scope>NUCLEOTIDE SEQUENCE [LARGE SCALE GENOMIC DNA]</scope>
    <source>
        <strain evidence="7 8">BN130099</strain>
    </source>
</reference>
<evidence type="ECO:0000259" key="4">
    <source>
        <dbReference type="Pfam" id="PF00905"/>
    </source>
</evidence>
<organism evidence="7 8">
    <name type="scientific">Nocardioides humilatus</name>
    <dbReference type="NCBI Taxonomy" id="2607660"/>
    <lineage>
        <taxon>Bacteria</taxon>
        <taxon>Bacillati</taxon>
        <taxon>Actinomycetota</taxon>
        <taxon>Actinomycetes</taxon>
        <taxon>Propionibacteriales</taxon>
        <taxon>Nocardioidaceae</taxon>
        <taxon>Nocardioides</taxon>
    </lineage>
</organism>
<feature type="domain" description="Penicillin-binding protein dimerisation" evidence="5">
    <location>
        <begin position="153"/>
        <end position="316"/>
    </location>
</feature>
<dbReference type="SUPFAM" id="SSF56519">
    <property type="entry name" value="Penicillin binding protein dimerisation domain"/>
    <property type="match status" value="1"/>
</dbReference>
<dbReference type="InterPro" id="IPR007887">
    <property type="entry name" value="MecA_N"/>
</dbReference>
<dbReference type="GO" id="GO:0005886">
    <property type="term" value="C:plasma membrane"/>
    <property type="evidence" value="ECO:0007669"/>
    <property type="project" value="TreeGrafter"/>
</dbReference>
<dbReference type="SUPFAM" id="SSF56601">
    <property type="entry name" value="beta-lactamase/transpeptidase-like"/>
    <property type="match status" value="1"/>
</dbReference>
<dbReference type="GO" id="GO:0046677">
    <property type="term" value="P:response to antibiotic"/>
    <property type="evidence" value="ECO:0007669"/>
    <property type="project" value="InterPro"/>
</dbReference>
<dbReference type="InterPro" id="IPR036138">
    <property type="entry name" value="PBP_dimer_sf"/>
</dbReference>
<dbReference type="Proteomes" id="UP000325003">
    <property type="component" value="Unassembled WGS sequence"/>
</dbReference>
<accession>A0A5B1L4Y6</accession>
<dbReference type="AlphaFoldDB" id="A0A5B1L4Y6"/>
<dbReference type="Pfam" id="PF03717">
    <property type="entry name" value="PBP_dimer"/>
    <property type="match status" value="1"/>
</dbReference>
<comment type="subcellular location">
    <subcellularLocation>
        <location evidence="1">Membrane</location>
    </subcellularLocation>
</comment>
<feature type="domain" description="NTF2-like N-terminal transpeptidase" evidence="6">
    <location>
        <begin position="67"/>
        <end position="145"/>
    </location>
</feature>
<dbReference type="InterPro" id="IPR001460">
    <property type="entry name" value="PCN-bd_Tpept"/>
</dbReference>
<evidence type="ECO:0000259" key="5">
    <source>
        <dbReference type="Pfam" id="PF03717"/>
    </source>
</evidence>
<proteinExistence type="inferred from homology"/>
<dbReference type="InterPro" id="IPR050515">
    <property type="entry name" value="Beta-lactam/transpept"/>
</dbReference>
<dbReference type="RefSeq" id="WP_149730380.1">
    <property type="nucleotide sequence ID" value="NZ_VUJV01000009.1"/>
</dbReference>
<dbReference type="GO" id="GO:0008658">
    <property type="term" value="F:penicillin binding"/>
    <property type="evidence" value="ECO:0007669"/>
    <property type="project" value="InterPro"/>
</dbReference>
<evidence type="ECO:0000256" key="3">
    <source>
        <dbReference type="ARBA" id="ARBA00023136"/>
    </source>
</evidence>
<dbReference type="PANTHER" id="PTHR30627:SF24">
    <property type="entry name" value="PENICILLIN-BINDING PROTEIN 4B"/>
    <property type="match status" value="1"/>
</dbReference>
<dbReference type="PROSITE" id="PS51257">
    <property type="entry name" value="PROKAR_LIPOPROTEIN"/>
    <property type="match status" value="1"/>
</dbReference>
<dbReference type="Pfam" id="PF00905">
    <property type="entry name" value="Transpeptidase"/>
    <property type="match status" value="1"/>
</dbReference>
<dbReference type="InterPro" id="IPR005311">
    <property type="entry name" value="PBP_dimer"/>
</dbReference>
<name>A0A5B1L4Y6_9ACTN</name>